<evidence type="ECO:0000313" key="2">
    <source>
        <dbReference type="Proteomes" id="UP000215033"/>
    </source>
</evidence>
<proteinExistence type="predicted"/>
<gene>
    <name evidence="1" type="ORF">SAMEA4504057_01705</name>
</gene>
<dbReference type="KEGG" id="nzo:SAMEA4504057_1705"/>
<organism evidence="1 2">
    <name type="scientific">Neisseria zoodegmatis</name>
    <dbReference type="NCBI Taxonomy" id="326523"/>
    <lineage>
        <taxon>Bacteria</taxon>
        <taxon>Pseudomonadati</taxon>
        <taxon>Pseudomonadota</taxon>
        <taxon>Betaproteobacteria</taxon>
        <taxon>Neisseriales</taxon>
        <taxon>Neisseriaceae</taxon>
        <taxon>Neisseria</taxon>
    </lineage>
</organism>
<protein>
    <recommendedName>
        <fullName evidence="3">Lipoprotein</fullName>
    </recommendedName>
</protein>
<accession>A0AB38DS66</accession>
<evidence type="ECO:0000313" key="1">
    <source>
        <dbReference type="EMBL" id="SNU80193.1"/>
    </source>
</evidence>
<dbReference type="Proteomes" id="UP000215033">
    <property type="component" value="Chromosome 1"/>
</dbReference>
<evidence type="ECO:0008006" key="3">
    <source>
        <dbReference type="Google" id="ProtNLM"/>
    </source>
</evidence>
<reference evidence="1 2" key="1">
    <citation type="submission" date="2017-06" db="EMBL/GenBank/DDBJ databases">
        <authorList>
            <consortium name="Pathogen Informatics"/>
        </authorList>
    </citation>
    <scope>NUCLEOTIDE SEQUENCE [LARGE SCALE GENOMIC DNA]</scope>
    <source>
        <strain evidence="1 2">NCTC12230</strain>
    </source>
</reference>
<dbReference type="EMBL" id="LT906434">
    <property type="protein sequence ID" value="SNU80193.1"/>
    <property type="molecule type" value="Genomic_DNA"/>
</dbReference>
<name>A0AB38DS66_9NEIS</name>
<sequence length="150" mass="17021">MNDQSEWYVSYLKPSFTRAVSAQSPTVMGLCCYQPRRNYTRETRKAICGFSVIWRKASTPYKSGVSFQYSPTAGTFKRSGCFYFYLYFITKGKLMFFKTCTAALTAAFLLSACAHRAPKPYGKPFPINAKQIADSTHKTLHHVSTHRAIL</sequence>
<dbReference type="AlphaFoldDB" id="A0AB38DS66"/>